<accession>A0AAN5CUM5</accession>
<keyword evidence="2" id="KW-0472">Membrane</keyword>
<keyword evidence="4" id="KW-1185">Reference proteome</keyword>
<sequence length="270" mass="29315">TPVLSSVYTMPTQTHHRRSLLSAERHLLLHLLCSLVVSILALALTLFWTDASNRGCSDLSGNVIMIGIFTCSYGAITIVHIVAATFHFCLISKKQKVIEVTVAVTCGASGILSCGGYVAFELLNRNSTCNPSLYSFTSVFFGTAVALNACLLLGEILDCTHIEPSNNGREKEYTKEVRSGRQISETPFHSSTTEHQPVQPKQTINEPENSDYASWRKHSTSFGDISANDSFVIVPSTTAPTPKPRTVVSPPSLYPSNQLGSVSSFENLSD</sequence>
<feature type="region of interest" description="Disordered" evidence="1">
    <location>
        <begin position="167"/>
        <end position="208"/>
    </location>
</feature>
<keyword evidence="2" id="KW-1133">Transmembrane helix</keyword>
<evidence type="ECO:0008006" key="5">
    <source>
        <dbReference type="Google" id="ProtNLM"/>
    </source>
</evidence>
<feature type="compositionally biased region" description="Basic and acidic residues" evidence="1">
    <location>
        <begin position="168"/>
        <end position="179"/>
    </location>
</feature>
<gene>
    <name evidence="3" type="ORF">PMAYCL1PPCAC_21122</name>
</gene>
<feature type="transmembrane region" description="Helical" evidence="2">
    <location>
        <begin position="27"/>
        <end position="48"/>
    </location>
</feature>
<evidence type="ECO:0000256" key="2">
    <source>
        <dbReference type="SAM" id="Phobius"/>
    </source>
</evidence>
<evidence type="ECO:0000256" key="1">
    <source>
        <dbReference type="SAM" id="MobiDB-lite"/>
    </source>
</evidence>
<dbReference type="EMBL" id="BTRK01000005">
    <property type="protein sequence ID" value="GMR50927.1"/>
    <property type="molecule type" value="Genomic_DNA"/>
</dbReference>
<feature type="non-terminal residue" evidence="3">
    <location>
        <position position="1"/>
    </location>
</feature>
<keyword evidence="2" id="KW-0812">Transmembrane</keyword>
<reference evidence="4" key="1">
    <citation type="submission" date="2022-10" db="EMBL/GenBank/DDBJ databases">
        <title>Genome assembly of Pristionchus species.</title>
        <authorList>
            <person name="Yoshida K."/>
            <person name="Sommer R.J."/>
        </authorList>
    </citation>
    <scope>NUCLEOTIDE SEQUENCE [LARGE SCALE GENOMIC DNA]</scope>
    <source>
        <strain evidence="4">RS5460</strain>
    </source>
</reference>
<evidence type="ECO:0000313" key="4">
    <source>
        <dbReference type="Proteomes" id="UP001328107"/>
    </source>
</evidence>
<comment type="caution">
    <text evidence="3">The sequence shown here is derived from an EMBL/GenBank/DDBJ whole genome shotgun (WGS) entry which is preliminary data.</text>
</comment>
<feature type="compositionally biased region" description="Polar residues" evidence="1">
    <location>
        <begin position="181"/>
        <end position="207"/>
    </location>
</feature>
<feature type="non-terminal residue" evidence="3">
    <location>
        <position position="270"/>
    </location>
</feature>
<dbReference type="Proteomes" id="UP001328107">
    <property type="component" value="Unassembled WGS sequence"/>
</dbReference>
<feature type="transmembrane region" description="Helical" evidence="2">
    <location>
        <begin position="97"/>
        <end position="120"/>
    </location>
</feature>
<name>A0AAN5CUM5_9BILA</name>
<feature type="transmembrane region" description="Helical" evidence="2">
    <location>
        <begin position="63"/>
        <end position="90"/>
    </location>
</feature>
<protein>
    <recommendedName>
        <fullName evidence="5">Transmembrane protein</fullName>
    </recommendedName>
</protein>
<organism evidence="3 4">
    <name type="scientific">Pristionchus mayeri</name>
    <dbReference type="NCBI Taxonomy" id="1317129"/>
    <lineage>
        <taxon>Eukaryota</taxon>
        <taxon>Metazoa</taxon>
        <taxon>Ecdysozoa</taxon>
        <taxon>Nematoda</taxon>
        <taxon>Chromadorea</taxon>
        <taxon>Rhabditida</taxon>
        <taxon>Rhabditina</taxon>
        <taxon>Diplogasteromorpha</taxon>
        <taxon>Diplogasteroidea</taxon>
        <taxon>Neodiplogasteridae</taxon>
        <taxon>Pristionchus</taxon>
    </lineage>
</organism>
<evidence type="ECO:0000313" key="3">
    <source>
        <dbReference type="EMBL" id="GMR50927.1"/>
    </source>
</evidence>
<feature type="compositionally biased region" description="Polar residues" evidence="1">
    <location>
        <begin position="254"/>
        <end position="270"/>
    </location>
</feature>
<dbReference type="AlphaFoldDB" id="A0AAN5CUM5"/>
<feature type="transmembrane region" description="Helical" evidence="2">
    <location>
        <begin position="132"/>
        <end position="153"/>
    </location>
</feature>
<proteinExistence type="predicted"/>
<feature type="region of interest" description="Disordered" evidence="1">
    <location>
        <begin position="234"/>
        <end position="270"/>
    </location>
</feature>